<reference evidence="2 3" key="1">
    <citation type="submission" date="2016-11" db="EMBL/GenBank/DDBJ databases">
        <authorList>
            <person name="Varghese N."/>
            <person name="Submissions S."/>
        </authorList>
    </citation>
    <scope>NUCLEOTIDE SEQUENCE [LARGE SCALE GENOMIC DNA]</scope>
    <source>
        <strain evidence="2 3">DSM 19027</strain>
    </source>
</reference>
<protein>
    <recommendedName>
        <fullName evidence="4">TrkA-N domain-containing protein</fullName>
    </recommendedName>
</protein>
<feature type="transmembrane region" description="Helical" evidence="1">
    <location>
        <begin position="106"/>
        <end position="136"/>
    </location>
</feature>
<dbReference type="RefSeq" id="WP_149679627.1">
    <property type="nucleotide sequence ID" value="NZ_FQZP01000068.1"/>
</dbReference>
<name>A0A1M6K432_9FIRM</name>
<dbReference type="AlphaFoldDB" id="A0A1M6K432"/>
<organism evidence="2 3">
    <name type="scientific">Thermoclostridium caenicola</name>
    <dbReference type="NCBI Taxonomy" id="659425"/>
    <lineage>
        <taxon>Bacteria</taxon>
        <taxon>Bacillati</taxon>
        <taxon>Bacillota</taxon>
        <taxon>Clostridia</taxon>
        <taxon>Eubacteriales</taxon>
        <taxon>Oscillospiraceae</taxon>
        <taxon>Thermoclostridium</taxon>
    </lineage>
</organism>
<keyword evidence="3" id="KW-1185">Reference proteome</keyword>
<dbReference type="OrthoDB" id="1027683at2"/>
<gene>
    <name evidence="2" type="ORF">SAMN05444373_10684</name>
</gene>
<keyword evidence="1" id="KW-0812">Transmembrane</keyword>
<keyword evidence="1" id="KW-1133">Transmembrane helix</keyword>
<feature type="transmembrane region" description="Helical" evidence="1">
    <location>
        <begin position="36"/>
        <end position="55"/>
    </location>
</feature>
<evidence type="ECO:0008006" key="4">
    <source>
        <dbReference type="Google" id="ProtNLM"/>
    </source>
</evidence>
<dbReference type="Proteomes" id="UP000324781">
    <property type="component" value="Unassembled WGS sequence"/>
</dbReference>
<accession>A0A1M6K432</accession>
<dbReference type="Gene3D" id="6.20.350.10">
    <property type="match status" value="1"/>
</dbReference>
<dbReference type="EMBL" id="FQZP01000068">
    <property type="protein sequence ID" value="SHJ53733.1"/>
    <property type="molecule type" value="Genomic_DNA"/>
</dbReference>
<sequence>MLFPLTMTSVLISLCIIILGCLIVARYRDVYERIKIPLAIITFFSGLVLYIFGYMPDYVLLGELPEPGEAPPDATAIALRALFSTCRIFIMENDWGDVNAILQNHAIYTLLFSVVHACGLLITVLTLLSLFGLHFISRIQLMLSRPSETYIFCGLNEYAYHLIRSLRENGRDRRIIVIEGLKQSSEQEEVLVKKIRENQCILIDRNIGEVESLEKLKLPARCYQKPIHFFLLSEQENANLETAIRLLQNAKKDRTPVNHLILYILSSSENTGKILDQVRKDCGITVDFKIFSIEDLAARQLMETCPIYETLELDTREAMVHSDFTLFLAGFGRMGVEVLRKALYNGQFYGGHFKAIITDSAMGSREGVFNNRYSAIKSNYDIRFVQADPGSSAFYDLLIENIHAINYVVVCLENDRLSMETALEIQRLLRRQGVKRAVTIAVQISESAELSHYQELALLPGIRIFGRSSDIFTESIIINESMDRMARAMNALFNGIYHVEPADNWFELDEFTKESNRSAAMNIRTKLRLLGLDMAEAGKCDREPVRLEEYLQGTRLENLAKQEHLRWNAFHFASGWTTWDLSETAGAKKAKDLANKRHACLVPWEKLAEVTKRFNQVPSFEELDFMQVRNIPQILAASGYVVFRID</sequence>
<evidence type="ECO:0000313" key="2">
    <source>
        <dbReference type="EMBL" id="SHJ53733.1"/>
    </source>
</evidence>
<feature type="transmembrane region" description="Helical" evidence="1">
    <location>
        <begin position="6"/>
        <end position="24"/>
    </location>
</feature>
<proteinExistence type="predicted"/>
<keyword evidence="1" id="KW-0472">Membrane</keyword>
<evidence type="ECO:0000256" key="1">
    <source>
        <dbReference type="SAM" id="Phobius"/>
    </source>
</evidence>
<evidence type="ECO:0000313" key="3">
    <source>
        <dbReference type="Proteomes" id="UP000324781"/>
    </source>
</evidence>